<reference evidence="1 2" key="2">
    <citation type="journal article" date="2022" name="Mol. Ecol. Resour.">
        <title>The genomes of chicory, endive, great burdock and yacon provide insights into Asteraceae paleo-polyploidization history and plant inulin production.</title>
        <authorList>
            <person name="Fan W."/>
            <person name="Wang S."/>
            <person name="Wang H."/>
            <person name="Wang A."/>
            <person name="Jiang F."/>
            <person name="Liu H."/>
            <person name="Zhao H."/>
            <person name="Xu D."/>
            <person name="Zhang Y."/>
        </authorList>
    </citation>
    <scope>NUCLEOTIDE SEQUENCE [LARGE SCALE GENOMIC DNA]</scope>
    <source>
        <strain evidence="2">cv. Niubang</strain>
    </source>
</reference>
<accession>A0ACB8Y9Z8</accession>
<keyword evidence="2" id="KW-1185">Reference proteome</keyword>
<gene>
    <name evidence="1" type="ORF">L6452_36401</name>
</gene>
<dbReference type="Proteomes" id="UP001055879">
    <property type="component" value="Linkage Group LG13"/>
</dbReference>
<proteinExistence type="predicted"/>
<evidence type="ECO:0000313" key="2">
    <source>
        <dbReference type="Proteomes" id="UP001055879"/>
    </source>
</evidence>
<organism evidence="1 2">
    <name type="scientific">Arctium lappa</name>
    <name type="common">Greater burdock</name>
    <name type="synonym">Lappa major</name>
    <dbReference type="NCBI Taxonomy" id="4217"/>
    <lineage>
        <taxon>Eukaryota</taxon>
        <taxon>Viridiplantae</taxon>
        <taxon>Streptophyta</taxon>
        <taxon>Embryophyta</taxon>
        <taxon>Tracheophyta</taxon>
        <taxon>Spermatophyta</taxon>
        <taxon>Magnoliopsida</taxon>
        <taxon>eudicotyledons</taxon>
        <taxon>Gunneridae</taxon>
        <taxon>Pentapetalae</taxon>
        <taxon>asterids</taxon>
        <taxon>campanulids</taxon>
        <taxon>Asterales</taxon>
        <taxon>Asteraceae</taxon>
        <taxon>Carduoideae</taxon>
        <taxon>Cardueae</taxon>
        <taxon>Arctiinae</taxon>
        <taxon>Arctium</taxon>
    </lineage>
</organism>
<dbReference type="EMBL" id="CM042059">
    <property type="protein sequence ID" value="KAI3681601.1"/>
    <property type="molecule type" value="Genomic_DNA"/>
</dbReference>
<comment type="caution">
    <text evidence="1">The sequence shown here is derived from an EMBL/GenBank/DDBJ whole genome shotgun (WGS) entry which is preliminary data.</text>
</comment>
<reference evidence="2" key="1">
    <citation type="journal article" date="2022" name="Mol. Ecol. Resour.">
        <title>The genomes of chicory, endive, great burdock and yacon provide insights into Asteraceae palaeo-polyploidization history and plant inulin production.</title>
        <authorList>
            <person name="Fan W."/>
            <person name="Wang S."/>
            <person name="Wang H."/>
            <person name="Wang A."/>
            <person name="Jiang F."/>
            <person name="Liu H."/>
            <person name="Zhao H."/>
            <person name="Xu D."/>
            <person name="Zhang Y."/>
        </authorList>
    </citation>
    <scope>NUCLEOTIDE SEQUENCE [LARGE SCALE GENOMIC DNA]</scope>
    <source>
        <strain evidence="2">cv. Niubang</strain>
    </source>
</reference>
<sequence>MLISRAKNGTRKTATFCIPTLENIDTYNDNIQDSASAIRDGWMGLDIELDFVKTFNDALETTKTVIWNGPMGALAKKLAELSGKLLEGKTLPGVDALHEAVTIHVLVSAYNPDLYATSKNRSKNRLVSISIMFSSDLVLLIGVAFDGFGAVAVAFLFNLVAAIVLMLSNDDCGASDNRGRERKGGRRDFDTNRKPNYQNHDEYRPRNRASSKVNKVDHRKSKSSLSIVGFRLCGFVPVNCSLAGDLGLVARERLDRTCFGFGAETVRRREGIEGVQKIEIGNGGE</sequence>
<name>A0ACB8Y9Z8_ARCLA</name>
<evidence type="ECO:0000313" key="1">
    <source>
        <dbReference type="EMBL" id="KAI3681601.1"/>
    </source>
</evidence>
<protein>
    <submittedName>
        <fullName evidence="1">Uncharacterized protein</fullName>
    </submittedName>
</protein>